<dbReference type="Proteomes" id="UP000322699">
    <property type="component" value="Unassembled WGS sequence"/>
</dbReference>
<protein>
    <recommendedName>
        <fullName evidence="4">Secreted protein</fullName>
    </recommendedName>
</protein>
<proteinExistence type="predicted"/>
<evidence type="ECO:0000313" key="3">
    <source>
        <dbReference type="Proteomes" id="UP000322699"/>
    </source>
</evidence>
<keyword evidence="1" id="KW-0732">Signal</keyword>
<evidence type="ECO:0000313" key="2">
    <source>
        <dbReference type="EMBL" id="KAA1258825.1"/>
    </source>
</evidence>
<dbReference type="AlphaFoldDB" id="A0A5B1CFX6"/>
<evidence type="ECO:0000256" key="1">
    <source>
        <dbReference type="SAM" id="SignalP"/>
    </source>
</evidence>
<sequence precursor="true">MYSSCLCRFSICLGVAVLFGVTAVPADAANRNSSWGWAKPLHEKPGSLLYTTNRARKGPSATRYRSNRQPVYYTVPRSSTIHGRVSQPQYRPRFFRGFRR</sequence>
<reference evidence="2 3" key="1">
    <citation type="submission" date="2019-08" db="EMBL/GenBank/DDBJ databases">
        <title>Deep-cultivation of Planctomycetes and their phenomic and genomic characterization uncovers novel biology.</title>
        <authorList>
            <person name="Wiegand S."/>
            <person name="Jogler M."/>
            <person name="Boedeker C."/>
            <person name="Pinto D."/>
            <person name="Vollmers J."/>
            <person name="Rivas-Marin E."/>
            <person name="Kohn T."/>
            <person name="Peeters S.H."/>
            <person name="Heuer A."/>
            <person name="Rast P."/>
            <person name="Oberbeckmann S."/>
            <person name="Bunk B."/>
            <person name="Jeske O."/>
            <person name="Meyerdierks A."/>
            <person name="Storesund J.E."/>
            <person name="Kallscheuer N."/>
            <person name="Luecker S."/>
            <person name="Lage O.M."/>
            <person name="Pohl T."/>
            <person name="Merkel B.J."/>
            <person name="Hornburger P."/>
            <person name="Mueller R.-W."/>
            <person name="Bruemmer F."/>
            <person name="Labrenz M."/>
            <person name="Spormann A.M."/>
            <person name="Op Den Camp H."/>
            <person name="Overmann J."/>
            <person name="Amann R."/>
            <person name="Jetten M.S.M."/>
            <person name="Mascher T."/>
            <person name="Medema M.H."/>
            <person name="Devos D.P."/>
            <person name="Kaster A.-K."/>
            <person name="Ovreas L."/>
            <person name="Rohde M."/>
            <person name="Galperin M.Y."/>
            <person name="Jogler C."/>
        </authorList>
    </citation>
    <scope>NUCLEOTIDE SEQUENCE [LARGE SCALE GENOMIC DNA]</scope>
    <source>
        <strain evidence="2 3">LF1</strain>
    </source>
</reference>
<organism evidence="2 3">
    <name type="scientific">Rubripirellula obstinata</name>
    <dbReference type="NCBI Taxonomy" id="406547"/>
    <lineage>
        <taxon>Bacteria</taxon>
        <taxon>Pseudomonadati</taxon>
        <taxon>Planctomycetota</taxon>
        <taxon>Planctomycetia</taxon>
        <taxon>Pirellulales</taxon>
        <taxon>Pirellulaceae</taxon>
        <taxon>Rubripirellula</taxon>
    </lineage>
</organism>
<accession>A0A5B1CFX6</accession>
<comment type="caution">
    <text evidence="2">The sequence shown here is derived from an EMBL/GenBank/DDBJ whole genome shotgun (WGS) entry which is preliminary data.</text>
</comment>
<feature type="chain" id="PRO_5023061283" description="Secreted protein" evidence="1">
    <location>
        <begin position="29"/>
        <end position="100"/>
    </location>
</feature>
<name>A0A5B1CFX6_9BACT</name>
<evidence type="ECO:0008006" key="4">
    <source>
        <dbReference type="Google" id="ProtNLM"/>
    </source>
</evidence>
<gene>
    <name evidence="2" type="ORF">LF1_13490</name>
</gene>
<dbReference type="EMBL" id="VRLW01000001">
    <property type="protein sequence ID" value="KAA1258825.1"/>
    <property type="molecule type" value="Genomic_DNA"/>
</dbReference>
<keyword evidence="3" id="KW-1185">Reference proteome</keyword>
<feature type="signal peptide" evidence="1">
    <location>
        <begin position="1"/>
        <end position="28"/>
    </location>
</feature>